<dbReference type="GO" id="GO:0008168">
    <property type="term" value="F:methyltransferase activity"/>
    <property type="evidence" value="ECO:0007669"/>
    <property type="project" value="UniProtKB-KW"/>
</dbReference>
<dbReference type="PANTHER" id="PTHR43712">
    <property type="entry name" value="PUTATIVE (AFU_ORTHOLOGUE AFUA_4G14580)-RELATED"/>
    <property type="match status" value="1"/>
</dbReference>
<dbReference type="RefSeq" id="WP_116887779.1">
    <property type="nucleotide sequence ID" value="NZ_CP031641.1"/>
</dbReference>
<evidence type="ECO:0000313" key="6">
    <source>
        <dbReference type="Proteomes" id="UP000258127"/>
    </source>
</evidence>
<dbReference type="AlphaFoldDB" id="A0AAI8K9T5"/>
<reference evidence="5 6" key="1">
    <citation type="submission" date="2018-08" db="EMBL/GenBank/DDBJ databases">
        <authorList>
            <person name="Lee Y."/>
            <person name="Kakembo D."/>
        </authorList>
    </citation>
    <scope>NUCLEOTIDE SEQUENCE [LARGE SCALE GENOMIC DNA]</scope>
    <source>
        <strain evidence="5 6">JBCS1880</strain>
    </source>
</reference>
<dbReference type="Gene3D" id="1.10.10.10">
    <property type="entry name" value="Winged helix-like DNA-binding domain superfamily/Winged helix DNA-binding domain"/>
    <property type="match status" value="1"/>
</dbReference>
<evidence type="ECO:0000256" key="2">
    <source>
        <dbReference type="ARBA" id="ARBA00022679"/>
    </source>
</evidence>
<sequence length="354" mass="38663">MTRHAPRPHPAPLDLTTAHPLQPSWDLQLGGLGADALHLALEHGLFDHLQQFKPATQLAQHLDWHADSTGYFLELLWSQGLLERDTQHPAHYRNRPLADRHLRSDGASYCGDALMFRHRVLRETGAQLDDYLRSGLPRRTPTSVQLDQAWANAARLQIAQEQRAVTCDSACALLASLPEYPRLRRLLDLGGGPGLVAIALARQLPALSGTVFEYPQTAAVAAHNIDAAGLSARLHAQGGDLDSDDIGCGYDLIWCSSVLHFVRDLPATLQRLHAALAPGGLLVCCQAEVPQARAAAAQVLPYYLHMRLQGRHVLAEGELAGQLRDNGWCGVEQIDGVRYPVTPVTAVIARKAQE</sequence>
<keyword evidence="2" id="KW-0808">Transferase</keyword>
<dbReference type="Gene3D" id="3.40.50.150">
    <property type="entry name" value="Vaccinia Virus protein VP39"/>
    <property type="match status" value="1"/>
</dbReference>
<protein>
    <submittedName>
        <fullName evidence="5">Methyltransferase domain-containing protein</fullName>
    </submittedName>
</protein>
<evidence type="ECO:0000256" key="3">
    <source>
        <dbReference type="ARBA" id="ARBA00022691"/>
    </source>
</evidence>
<dbReference type="PANTHER" id="PTHR43712:SF2">
    <property type="entry name" value="O-METHYLTRANSFERASE CICE"/>
    <property type="match status" value="1"/>
</dbReference>
<dbReference type="InterPro" id="IPR012967">
    <property type="entry name" value="COMT_dimerisation"/>
</dbReference>
<dbReference type="GO" id="GO:0046983">
    <property type="term" value="F:protein dimerization activity"/>
    <property type="evidence" value="ECO:0007669"/>
    <property type="project" value="InterPro"/>
</dbReference>
<evidence type="ECO:0000256" key="1">
    <source>
        <dbReference type="ARBA" id="ARBA00022603"/>
    </source>
</evidence>
<keyword evidence="1 5" id="KW-0489">Methyltransferase</keyword>
<keyword evidence="3" id="KW-0949">S-adenosyl-L-methionine</keyword>
<dbReference type="SUPFAM" id="SSF53335">
    <property type="entry name" value="S-adenosyl-L-methionine-dependent methyltransferases"/>
    <property type="match status" value="1"/>
</dbReference>
<dbReference type="InterPro" id="IPR036388">
    <property type="entry name" value="WH-like_DNA-bd_sf"/>
</dbReference>
<dbReference type="InterPro" id="IPR036390">
    <property type="entry name" value="WH_DNA-bd_sf"/>
</dbReference>
<dbReference type="Pfam" id="PF13489">
    <property type="entry name" value="Methyltransf_23"/>
    <property type="match status" value="1"/>
</dbReference>
<proteinExistence type="predicted"/>
<gene>
    <name evidence="5" type="ORF">DZC75_05950</name>
</gene>
<evidence type="ECO:0000259" key="4">
    <source>
        <dbReference type="Pfam" id="PF08100"/>
    </source>
</evidence>
<dbReference type="PROSITE" id="PS51683">
    <property type="entry name" value="SAM_OMT_II"/>
    <property type="match status" value="1"/>
</dbReference>
<dbReference type="GO" id="GO:0032259">
    <property type="term" value="P:methylation"/>
    <property type="evidence" value="ECO:0007669"/>
    <property type="project" value="UniProtKB-KW"/>
</dbReference>
<evidence type="ECO:0000313" key="5">
    <source>
        <dbReference type="EMBL" id="AXO87590.1"/>
    </source>
</evidence>
<dbReference type="EMBL" id="CP031641">
    <property type="protein sequence ID" value="AXO87590.1"/>
    <property type="molecule type" value="Genomic_DNA"/>
</dbReference>
<dbReference type="Proteomes" id="UP000258127">
    <property type="component" value="Chromosome"/>
</dbReference>
<dbReference type="InterPro" id="IPR029063">
    <property type="entry name" value="SAM-dependent_MTases_sf"/>
</dbReference>
<dbReference type="InterPro" id="IPR016461">
    <property type="entry name" value="COMT-like"/>
</dbReference>
<keyword evidence="6" id="KW-1185">Reference proteome</keyword>
<dbReference type="Pfam" id="PF08100">
    <property type="entry name" value="Dimerisation"/>
    <property type="match status" value="1"/>
</dbReference>
<organism evidence="5 6">
    <name type="scientific">Pseudomonas parafulva</name>
    <dbReference type="NCBI Taxonomy" id="157782"/>
    <lineage>
        <taxon>Bacteria</taxon>
        <taxon>Pseudomonadati</taxon>
        <taxon>Pseudomonadota</taxon>
        <taxon>Gammaproteobacteria</taxon>
        <taxon>Pseudomonadales</taxon>
        <taxon>Pseudomonadaceae</taxon>
        <taxon>Pseudomonas</taxon>
    </lineage>
</organism>
<name>A0AAI8K9T5_9PSED</name>
<accession>A0AAI8K9T5</accession>
<dbReference type="SUPFAM" id="SSF46785">
    <property type="entry name" value="Winged helix' DNA-binding domain"/>
    <property type="match status" value="1"/>
</dbReference>
<feature type="domain" description="O-methyltransferase dimerisation" evidence="4">
    <location>
        <begin position="26"/>
        <end position="103"/>
    </location>
</feature>